<dbReference type="InterPro" id="IPR012341">
    <property type="entry name" value="6hp_glycosidase-like_sf"/>
</dbReference>
<dbReference type="RefSeq" id="WP_137423333.1">
    <property type="nucleotide sequence ID" value="NZ_CP040098.1"/>
</dbReference>
<organism evidence="2 3">
    <name type="scientific">Desulfoglaeba alkanexedens ALDC</name>
    <dbReference type="NCBI Taxonomy" id="980445"/>
    <lineage>
        <taxon>Bacteria</taxon>
        <taxon>Pseudomonadati</taxon>
        <taxon>Thermodesulfobacteriota</taxon>
        <taxon>Syntrophobacteria</taxon>
        <taxon>Syntrophobacterales</taxon>
        <taxon>Syntrophobacteraceae</taxon>
        <taxon>Desulfoglaeba</taxon>
    </lineage>
</organism>
<dbReference type="OrthoDB" id="5480482at2"/>
<protein>
    <submittedName>
        <fullName evidence="2">Uncharacterized protein</fullName>
    </submittedName>
</protein>
<keyword evidence="3" id="KW-1185">Reference proteome</keyword>
<dbReference type="KEGG" id="dax:FDQ92_03720"/>
<evidence type="ECO:0000313" key="3">
    <source>
        <dbReference type="Proteomes" id="UP000298602"/>
    </source>
</evidence>
<dbReference type="GO" id="GO:0005975">
    <property type="term" value="P:carbohydrate metabolic process"/>
    <property type="evidence" value="ECO:0007669"/>
    <property type="project" value="InterPro"/>
</dbReference>
<dbReference type="InterPro" id="IPR008928">
    <property type="entry name" value="6-hairpin_glycosidase_sf"/>
</dbReference>
<evidence type="ECO:0000313" key="2">
    <source>
        <dbReference type="EMBL" id="QCQ21364.1"/>
    </source>
</evidence>
<name>A0A4P8L140_9BACT</name>
<feature type="region of interest" description="Disordered" evidence="1">
    <location>
        <begin position="331"/>
        <end position="373"/>
    </location>
</feature>
<reference evidence="2 3" key="2">
    <citation type="submission" date="2019-05" db="EMBL/GenBank/DDBJ databases">
        <authorList>
            <person name="Suflita J.M."/>
            <person name="Marks C.R."/>
        </authorList>
    </citation>
    <scope>NUCLEOTIDE SEQUENCE [LARGE SCALE GENOMIC DNA]</scope>
    <source>
        <strain evidence="2 3">ALDC</strain>
    </source>
</reference>
<dbReference type="SUPFAM" id="SSF48208">
    <property type="entry name" value="Six-hairpin glycosidases"/>
    <property type="match status" value="1"/>
</dbReference>
<dbReference type="Proteomes" id="UP000298602">
    <property type="component" value="Chromosome"/>
</dbReference>
<dbReference type="EMBL" id="CP040098">
    <property type="protein sequence ID" value="QCQ21364.1"/>
    <property type="molecule type" value="Genomic_DNA"/>
</dbReference>
<gene>
    <name evidence="2" type="ORF">FDQ92_03720</name>
</gene>
<dbReference type="Gene3D" id="1.50.10.10">
    <property type="match status" value="1"/>
</dbReference>
<evidence type="ECO:0000256" key="1">
    <source>
        <dbReference type="SAM" id="MobiDB-lite"/>
    </source>
</evidence>
<dbReference type="AlphaFoldDB" id="A0A4P8L140"/>
<accession>A0A4P8L140</accession>
<proteinExistence type="predicted"/>
<reference evidence="2 3" key="1">
    <citation type="submission" date="2019-05" db="EMBL/GenBank/DDBJ databases">
        <title>The Complete Genome Sequence of the n-alkane-degrading Desulfoglaeba alkanexedens ALDC reveals multiple alkylsuccinate synthase gene clusters.</title>
        <authorList>
            <person name="Callaghan A.V."/>
            <person name="Davidova I.A."/>
            <person name="Duncan K.E."/>
            <person name="Morris B."/>
            <person name="McInerney M.J."/>
        </authorList>
    </citation>
    <scope>NUCLEOTIDE SEQUENCE [LARGE SCALE GENOMIC DNA]</scope>
    <source>
        <strain evidence="2 3">ALDC</strain>
    </source>
</reference>
<sequence>MSGDLIDPITGKARIPRWWDLSDGKCCEDQFQVSTYTGNIAWAMIALLDYYKKMGGSEYLAASIELGDWIENKTRDIRCEGGYTGGYDGWEPNPQKILWKSTEHNIDVYVAFKLLHEITGEAKWEERALYARAFIEAMWNDANGHFWTGTLEDGCTVNGSNIPLDIQAWAVMALDSYASALAWVENNCYTEKDGFAGFDFNDDKDGVWFEGSGQMVAAYQLNGEKAKADFLTNQLIRAQACAPNTNGKGIVAASNDGLSTGLGWEYFSRLHVGATAWYLFGEKNYNPYWGTKTAPVPLPDIKANGFDGPLSISQSDHLTISLSLCHHRNKMSGKRRNKMSSQMSEGLFLQQDPREPEVTHAQKGGLDGDQSTS</sequence>